<evidence type="ECO:0000313" key="8">
    <source>
        <dbReference type="EMBL" id="CAD7280785.1"/>
    </source>
</evidence>
<keyword evidence="4 6" id="KW-1133">Transmembrane helix</keyword>
<keyword evidence="9" id="KW-1185">Reference proteome</keyword>
<dbReference type="InterPro" id="IPR007343">
    <property type="entry name" value="Uncharacterised_pept_Zn_put"/>
</dbReference>
<comment type="subcellular location">
    <subcellularLocation>
        <location evidence="1">Membrane</location>
        <topology evidence="1">Multi-pass membrane protein</topology>
    </subcellularLocation>
    <subcellularLocation>
        <location evidence="2">Membrane</location>
        <topology evidence="2">Single-pass membrane protein</topology>
    </subcellularLocation>
</comment>
<organism evidence="8">
    <name type="scientific">Notodromas monacha</name>
    <dbReference type="NCBI Taxonomy" id="399045"/>
    <lineage>
        <taxon>Eukaryota</taxon>
        <taxon>Metazoa</taxon>
        <taxon>Ecdysozoa</taxon>
        <taxon>Arthropoda</taxon>
        <taxon>Crustacea</taxon>
        <taxon>Oligostraca</taxon>
        <taxon>Ostracoda</taxon>
        <taxon>Podocopa</taxon>
        <taxon>Podocopida</taxon>
        <taxon>Cypridocopina</taxon>
        <taxon>Cypridoidea</taxon>
        <taxon>Cyprididae</taxon>
        <taxon>Notodromas</taxon>
    </lineage>
</organism>
<sequence>MRWKGRRVSSNVEDRRGGGGVKAGGISILGLIVAFVAWKFLGVDPQQAYQATKQVTAQTGAAETQGLDNPTPDQQEAMDFVGTVLADTEDTWSQIFQQQLGQQYVPPKLVMFSGVINSGCGTAQSAMGPFYCPADQKVYIDTAFFKDMRTQMGIGGEQNQTELARQDQAGDFAQAYVVAHEVGHHIQTILGISEQVQKARAQGSKAQGNALSSKAMLKKRWMRHIRLVMITYKSGQQAKWSLIALPMEPANSWGASLLSGNQFITINIHNIEEAVRHIDFYDFLINGVICFILTSSALKFKVSDLRSYWKPISILASIALVLCAVFFGVVLYGYQFIIGQHVDLLVLLLLGAALGATDPIGIKGVLSSVRAPHHLMVKLEGESLFNDAMCIALFMTLLNVLQGENFTVMGVLQTLLYEIFVAVIIGWAFGLGILRLLRGMVCGLGLPAVMNAFYYNPNEEKTGFKGWYQRLCNKMNRKGFKYIIGEDAQGYETIIVYQPEALIDVKADDGIAAVHNPERVQEVKRLESPDNF</sequence>
<dbReference type="Pfam" id="PF04228">
    <property type="entry name" value="Zn_peptidase"/>
    <property type="match status" value="1"/>
</dbReference>
<dbReference type="PANTHER" id="PTHR30168:SF0">
    <property type="entry name" value="INNER MEMBRANE PROTEIN"/>
    <property type="match status" value="1"/>
</dbReference>
<dbReference type="GO" id="GO:0016020">
    <property type="term" value="C:membrane"/>
    <property type="evidence" value="ECO:0007669"/>
    <property type="project" value="UniProtKB-SubCell"/>
</dbReference>
<dbReference type="Proteomes" id="UP000678499">
    <property type="component" value="Unassembled WGS sequence"/>
</dbReference>
<feature type="transmembrane region" description="Helical" evidence="6">
    <location>
        <begin position="383"/>
        <end position="403"/>
    </location>
</feature>
<keyword evidence="3 6" id="KW-0812">Transmembrane</keyword>
<dbReference type="Pfam" id="PF00999">
    <property type="entry name" value="Na_H_Exchanger"/>
    <property type="match status" value="1"/>
</dbReference>
<name>A0A7R9BVE2_9CRUS</name>
<evidence type="ECO:0000256" key="2">
    <source>
        <dbReference type="ARBA" id="ARBA00004167"/>
    </source>
</evidence>
<evidence type="ECO:0000256" key="6">
    <source>
        <dbReference type="SAM" id="Phobius"/>
    </source>
</evidence>
<feature type="transmembrane region" description="Helical" evidence="6">
    <location>
        <begin position="280"/>
        <end position="300"/>
    </location>
</feature>
<feature type="transmembrane region" description="Helical" evidence="6">
    <location>
        <begin position="415"/>
        <end position="437"/>
    </location>
</feature>
<evidence type="ECO:0000313" key="9">
    <source>
        <dbReference type="Proteomes" id="UP000678499"/>
    </source>
</evidence>
<feature type="transmembrane region" description="Helical" evidence="6">
    <location>
        <begin position="312"/>
        <end position="338"/>
    </location>
</feature>
<dbReference type="GO" id="GO:1902600">
    <property type="term" value="P:proton transmembrane transport"/>
    <property type="evidence" value="ECO:0007669"/>
    <property type="project" value="InterPro"/>
</dbReference>
<evidence type="ECO:0000256" key="4">
    <source>
        <dbReference type="ARBA" id="ARBA00022989"/>
    </source>
</evidence>
<reference evidence="8" key="1">
    <citation type="submission" date="2020-11" db="EMBL/GenBank/DDBJ databases">
        <authorList>
            <person name="Tran Van P."/>
        </authorList>
    </citation>
    <scope>NUCLEOTIDE SEQUENCE</scope>
</reference>
<gene>
    <name evidence="8" type="ORF">NMOB1V02_LOCUS8442</name>
</gene>
<feature type="domain" description="Cation/H+ exchanger transmembrane" evidence="7">
    <location>
        <begin position="277"/>
        <end position="438"/>
    </location>
</feature>
<dbReference type="EMBL" id="OA884439">
    <property type="protein sequence ID" value="CAD7280785.1"/>
    <property type="molecule type" value="Genomic_DNA"/>
</dbReference>
<feature type="transmembrane region" description="Helical" evidence="6">
    <location>
        <begin position="344"/>
        <end position="362"/>
    </location>
</feature>
<feature type="transmembrane region" description="Helical" evidence="6">
    <location>
        <begin position="21"/>
        <end position="41"/>
    </location>
</feature>
<dbReference type="OrthoDB" id="10055667at2759"/>
<protein>
    <recommendedName>
        <fullName evidence="7">Cation/H+ exchanger transmembrane domain-containing protein</fullName>
    </recommendedName>
</protein>
<proteinExistence type="predicted"/>
<evidence type="ECO:0000256" key="1">
    <source>
        <dbReference type="ARBA" id="ARBA00004141"/>
    </source>
</evidence>
<dbReference type="InterPro" id="IPR006153">
    <property type="entry name" value="Cation/H_exchanger_TM"/>
</dbReference>
<dbReference type="AlphaFoldDB" id="A0A7R9BVE2"/>
<evidence type="ECO:0000259" key="7">
    <source>
        <dbReference type="Pfam" id="PF00999"/>
    </source>
</evidence>
<dbReference type="Gene3D" id="6.10.140.1330">
    <property type="match status" value="1"/>
</dbReference>
<dbReference type="EMBL" id="CAJPEX010002402">
    <property type="protein sequence ID" value="CAG0920937.1"/>
    <property type="molecule type" value="Genomic_DNA"/>
</dbReference>
<accession>A0A7R9BVE2</accession>
<dbReference type="GO" id="GO:0015297">
    <property type="term" value="F:antiporter activity"/>
    <property type="evidence" value="ECO:0007669"/>
    <property type="project" value="InterPro"/>
</dbReference>
<evidence type="ECO:0000256" key="3">
    <source>
        <dbReference type="ARBA" id="ARBA00022692"/>
    </source>
</evidence>
<dbReference type="PANTHER" id="PTHR30168">
    <property type="entry name" value="PUTATIVE MEMBRANE PROTEIN YPFJ"/>
    <property type="match status" value="1"/>
</dbReference>
<evidence type="ECO:0000256" key="5">
    <source>
        <dbReference type="ARBA" id="ARBA00023136"/>
    </source>
</evidence>
<keyword evidence="5 6" id="KW-0472">Membrane</keyword>